<dbReference type="GO" id="GO:0005178">
    <property type="term" value="F:integrin binding"/>
    <property type="evidence" value="ECO:0007669"/>
    <property type="project" value="TreeGrafter"/>
</dbReference>
<evidence type="ECO:0000256" key="11">
    <source>
        <dbReference type="ARBA" id="ARBA00022889"/>
    </source>
</evidence>
<evidence type="ECO:0000256" key="9">
    <source>
        <dbReference type="ARBA" id="ARBA00022837"/>
    </source>
</evidence>
<feature type="disulfide bond" evidence="17">
    <location>
        <begin position="546"/>
        <end position="551"/>
    </location>
</feature>
<name>A0AAY4CUS4_9TELE</name>
<dbReference type="GO" id="GO:0005925">
    <property type="term" value="C:focal adhesion"/>
    <property type="evidence" value="ECO:0007669"/>
    <property type="project" value="TreeGrafter"/>
</dbReference>
<comment type="subcellular location">
    <subcellularLocation>
        <location evidence="1 18">Cell membrane</location>
        <topology evidence="1 18">Single-pass type I membrane protein</topology>
    </subcellularLocation>
</comment>
<dbReference type="InterPro" id="IPR016201">
    <property type="entry name" value="PSI"/>
</dbReference>
<proteinExistence type="inferred from homology"/>
<feature type="disulfide bond" evidence="17">
    <location>
        <begin position="44"/>
        <end position="60"/>
    </location>
</feature>
<evidence type="ECO:0000256" key="15">
    <source>
        <dbReference type="ARBA" id="ARBA00023157"/>
    </source>
</evidence>
<dbReference type="GO" id="GO:0009986">
    <property type="term" value="C:cell surface"/>
    <property type="evidence" value="ECO:0007669"/>
    <property type="project" value="TreeGrafter"/>
</dbReference>
<feature type="disulfide bond" evidence="17">
    <location>
        <begin position="194"/>
        <end position="201"/>
    </location>
</feature>
<evidence type="ECO:0000256" key="17">
    <source>
        <dbReference type="PIRSR" id="PIRSR002512-1"/>
    </source>
</evidence>
<dbReference type="SMART" id="SM00187">
    <property type="entry name" value="INB"/>
    <property type="match status" value="1"/>
</dbReference>
<evidence type="ECO:0000259" key="21">
    <source>
        <dbReference type="SMART" id="SM00187"/>
    </source>
</evidence>
<dbReference type="SMART" id="SM00423">
    <property type="entry name" value="PSI"/>
    <property type="match status" value="1"/>
</dbReference>
<dbReference type="Pfam" id="PF17205">
    <property type="entry name" value="PSI_integrin"/>
    <property type="match status" value="1"/>
</dbReference>
<dbReference type="SUPFAM" id="SSF57196">
    <property type="entry name" value="EGF/Laminin"/>
    <property type="match status" value="1"/>
</dbReference>
<keyword evidence="12 19" id="KW-1133">Transmembrane helix</keyword>
<evidence type="ECO:0000256" key="16">
    <source>
        <dbReference type="ARBA" id="ARBA00023180"/>
    </source>
</evidence>
<dbReference type="Pfam" id="PF07974">
    <property type="entry name" value="EGF_2"/>
    <property type="match status" value="1"/>
</dbReference>
<keyword evidence="16" id="KW-0325">Glycoprotein</keyword>
<keyword evidence="7 20" id="KW-0732">Signal</keyword>
<evidence type="ECO:0000259" key="23">
    <source>
        <dbReference type="SMART" id="SM01241"/>
    </source>
</evidence>
<dbReference type="Gene3D" id="2.60.40.1510">
    <property type="entry name" value="ntegrin, alpha v. Chain A, domain 3"/>
    <property type="match status" value="1"/>
</dbReference>
<feature type="disulfide bond" evidence="17">
    <location>
        <begin position="548"/>
        <end position="579"/>
    </location>
</feature>
<keyword evidence="6" id="KW-0479">Metal-binding</keyword>
<evidence type="ECO:0000256" key="8">
    <source>
        <dbReference type="ARBA" id="ARBA00022737"/>
    </source>
</evidence>
<dbReference type="GO" id="GO:0008305">
    <property type="term" value="C:integrin complex"/>
    <property type="evidence" value="ECO:0007669"/>
    <property type="project" value="TreeGrafter"/>
</dbReference>
<dbReference type="Proteomes" id="UP000694580">
    <property type="component" value="Unplaced"/>
</dbReference>
<dbReference type="GO" id="GO:0050900">
    <property type="term" value="P:leukocyte migration"/>
    <property type="evidence" value="ECO:0007669"/>
    <property type="project" value="TreeGrafter"/>
</dbReference>
<evidence type="ECO:0000256" key="7">
    <source>
        <dbReference type="ARBA" id="ARBA00022729"/>
    </source>
</evidence>
<dbReference type="InterPro" id="IPR002369">
    <property type="entry name" value="Integrin_bsu_VWA"/>
</dbReference>
<evidence type="ECO:0000313" key="25">
    <source>
        <dbReference type="Proteomes" id="UP000694580"/>
    </source>
</evidence>
<feature type="disulfide bond" evidence="17">
    <location>
        <begin position="476"/>
        <end position="485"/>
    </location>
</feature>
<evidence type="ECO:0000256" key="6">
    <source>
        <dbReference type="ARBA" id="ARBA00022723"/>
    </source>
</evidence>
<dbReference type="FunFam" id="3.40.50.410:FF:000002">
    <property type="entry name" value="Integrin beta"/>
    <property type="match status" value="1"/>
</dbReference>
<dbReference type="InterPro" id="IPR057243">
    <property type="entry name" value="Integrin_I-EGF_CS"/>
</dbReference>
<keyword evidence="11 18" id="KW-0130">Cell adhesion</keyword>
<feature type="disulfide bond" evidence="17">
    <location>
        <begin position="553"/>
        <end position="562"/>
    </location>
</feature>
<dbReference type="FunFam" id="2.10.25.10:FF:000036">
    <property type="entry name" value="Integrin beta"/>
    <property type="match status" value="1"/>
</dbReference>
<sequence>MRWIWFILVVLGDSGQKRNLALSQVCQRQPTCAECIRSPYCAWCKKEGFLKKGELNERRCDLAETLKDRGCSYSDIINPEAEKDVAKNDKISSEHSNVIQLMPQSLDIKLRVGEPFEFNVQFKRARGYPIDLFYLMDLSFSMKDDLDKIKNLGQDILSTLESFTQDKRIGFGSFVDKVSLPYSSMIKARRHNPCPSRMENCQPAFTFRNILPLTEWPEKFKKEVSKQRISGNLDSPEAGLEAILQATVCQKELGWRNVTRILVYTSDDTFHLAGDGRLAGIHQPHDGRCHLDINGTYNGMLLDYPSVGHLSRLLQDANMQLIFAVTEEIFPAYKALSELIPQSVVGILKKDSSNVVQLISEAYRNLSSTVVLEHKGPPQGMSVMYHSACSGASLTWSTQVECRGVKPEDDAIEFTVRLNASHCLEQRKELEFRVQGVRDVLRVSVETFCFCECDDVQEMAFQCKEHGTLICGVCSCNDTYQGQFCECEQQGESKCHGNSAQECSGHGRCECGECVCEENYRHTHCECDDNSCPHHAGKMCNGKGNCDCGECKCEEGFMGAACECSGETTGCVGQNGLQCSAQGVCKCNQCFCNKTVTGEHCDRIVNPCNTAVYRECMLCINSEQNSAQCDNVCGEVRCKKQPGPQEYECSHGNLTYKVELDNSGHFFILYSELPRRIDKTYVIIGSSVSGIILIGILVIVVYRLLLELYDIREYHSFLHAQEETDWKNTHNPLFKGATTTVKNPMHSQDG</sequence>
<reference evidence="24" key="1">
    <citation type="submission" date="2025-08" db="UniProtKB">
        <authorList>
            <consortium name="Ensembl"/>
        </authorList>
    </citation>
    <scope>IDENTIFICATION</scope>
</reference>
<dbReference type="GO" id="GO:0046872">
    <property type="term" value="F:metal ion binding"/>
    <property type="evidence" value="ECO:0007669"/>
    <property type="project" value="UniProtKB-KW"/>
</dbReference>
<evidence type="ECO:0000259" key="22">
    <source>
        <dbReference type="SMART" id="SM00423"/>
    </source>
</evidence>
<dbReference type="Gene3D" id="3.30.1680.10">
    <property type="entry name" value="ligand-binding face of the semaphorins, domain 2"/>
    <property type="match status" value="1"/>
</dbReference>
<dbReference type="GO" id="GO:0007229">
    <property type="term" value="P:integrin-mediated signaling pathway"/>
    <property type="evidence" value="ECO:0007669"/>
    <property type="project" value="UniProtKB-KW"/>
</dbReference>
<comment type="similarity">
    <text evidence="2 18">Belongs to the integrin beta chain family.</text>
</comment>
<dbReference type="PANTHER" id="PTHR10082">
    <property type="entry name" value="INTEGRIN BETA SUBUNIT"/>
    <property type="match status" value="1"/>
</dbReference>
<keyword evidence="15 17" id="KW-1015">Disulfide bond</keyword>
<dbReference type="Gene3D" id="1.20.5.100">
    <property type="entry name" value="Cytochrome c1, transmembrane anchor, C-terminal"/>
    <property type="match status" value="1"/>
</dbReference>
<dbReference type="SUPFAM" id="SSF53300">
    <property type="entry name" value="vWA-like"/>
    <property type="match status" value="1"/>
</dbReference>
<dbReference type="InterPro" id="IPR036465">
    <property type="entry name" value="vWFA_dom_sf"/>
</dbReference>
<evidence type="ECO:0000256" key="14">
    <source>
        <dbReference type="ARBA" id="ARBA00023136"/>
    </source>
</evidence>
<evidence type="ECO:0000256" key="20">
    <source>
        <dbReference type="SAM" id="SignalP"/>
    </source>
</evidence>
<evidence type="ECO:0000313" key="24">
    <source>
        <dbReference type="Ensembl" id="ENSDCDP00010037002.1"/>
    </source>
</evidence>
<dbReference type="Ensembl" id="ENSDCDT00010046510.1">
    <property type="protein sequence ID" value="ENSDCDP00010037002.1"/>
    <property type="gene ID" value="ENSDCDG00010024156.1"/>
</dbReference>
<feature type="disulfide bond" evidence="17">
    <location>
        <begin position="471"/>
        <end position="503"/>
    </location>
</feature>
<keyword evidence="5 18" id="KW-0812">Transmembrane</keyword>
<keyword evidence="9" id="KW-0106">Calcium</keyword>
<feature type="disulfide bond" evidence="17">
    <location>
        <begin position="516"/>
        <end position="525"/>
    </location>
</feature>
<keyword evidence="4" id="KW-0245">EGF-like domain</keyword>
<dbReference type="Gene3D" id="2.10.25.10">
    <property type="entry name" value="Laminin"/>
    <property type="match status" value="3"/>
</dbReference>
<dbReference type="InterPro" id="IPR013111">
    <property type="entry name" value="EGF_extracell"/>
</dbReference>
<feature type="disulfide bond" evidence="17">
    <location>
        <begin position="35"/>
        <end position="71"/>
    </location>
</feature>
<feature type="signal peptide" evidence="20">
    <location>
        <begin position="1"/>
        <end position="16"/>
    </location>
</feature>
<feature type="disulfide bond" evidence="17">
    <location>
        <begin position="389"/>
        <end position="402"/>
    </location>
</feature>
<keyword evidence="13 18" id="KW-0401">Integrin</keyword>
<feature type="disulfide bond" evidence="17">
    <location>
        <begin position="585"/>
        <end position="590"/>
    </location>
</feature>
<feature type="disulfide bond" evidence="17">
    <location>
        <begin position="487"/>
        <end position="495"/>
    </location>
</feature>
<keyword evidence="8" id="KW-0677">Repeat</keyword>
<feature type="disulfide bond" evidence="17">
    <location>
        <begin position="587"/>
        <end position="629"/>
    </location>
</feature>
<dbReference type="SUPFAM" id="SSF69179">
    <property type="entry name" value="Integrin domains"/>
    <property type="match status" value="1"/>
</dbReference>
<dbReference type="GeneID" id="114779012"/>
<keyword evidence="3" id="KW-1003">Cell membrane</keyword>
<evidence type="ECO:0000256" key="19">
    <source>
        <dbReference type="SAM" id="Phobius"/>
    </source>
</evidence>
<dbReference type="GO" id="GO:0033627">
    <property type="term" value="P:cell adhesion mediated by integrin"/>
    <property type="evidence" value="ECO:0007669"/>
    <property type="project" value="TreeGrafter"/>
</dbReference>
<dbReference type="SMART" id="SM01241">
    <property type="entry name" value="Integrin_b_cyt"/>
    <property type="match status" value="1"/>
</dbReference>
<evidence type="ECO:0000256" key="3">
    <source>
        <dbReference type="ARBA" id="ARBA00022475"/>
    </source>
</evidence>
<evidence type="ECO:0000256" key="1">
    <source>
        <dbReference type="ARBA" id="ARBA00004251"/>
    </source>
</evidence>
<keyword evidence="14 19" id="KW-0472">Membrane</keyword>
<dbReference type="Gene3D" id="3.40.50.410">
    <property type="entry name" value="von Willebrand factor, type A domain"/>
    <property type="match status" value="1"/>
</dbReference>
<protein>
    <recommendedName>
        <fullName evidence="18">Integrin beta</fullName>
    </recommendedName>
</protein>
<feature type="disulfide bond" evidence="17">
    <location>
        <begin position="527"/>
        <end position="532"/>
    </location>
</feature>
<evidence type="ECO:0000256" key="2">
    <source>
        <dbReference type="ARBA" id="ARBA00007449"/>
    </source>
</evidence>
<feature type="disulfide bond" evidence="17">
    <location>
        <begin position="249"/>
        <end position="289"/>
    </location>
</feature>
<feature type="disulfide bond" evidence="17">
    <location>
        <begin position="564"/>
        <end position="571"/>
    </location>
</feature>
<feature type="disulfide bond" evidence="17">
    <location>
        <begin position="509"/>
        <end position="514"/>
    </location>
</feature>
<evidence type="ECO:0000256" key="5">
    <source>
        <dbReference type="ARBA" id="ARBA00022692"/>
    </source>
</evidence>
<dbReference type="InterPro" id="IPR015812">
    <property type="entry name" value="Integrin_bsu"/>
</dbReference>
<feature type="chain" id="PRO_5044278620" description="Integrin beta" evidence="20">
    <location>
        <begin position="17"/>
        <end position="750"/>
    </location>
</feature>
<dbReference type="PROSITE" id="PS00243">
    <property type="entry name" value="I_EGF_1"/>
    <property type="match status" value="1"/>
</dbReference>
<reference evidence="24" key="2">
    <citation type="submission" date="2025-09" db="UniProtKB">
        <authorList>
            <consortium name="Ensembl"/>
        </authorList>
    </citation>
    <scope>IDENTIFICATION</scope>
</reference>
<evidence type="ECO:0000256" key="18">
    <source>
        <dbReference type="RuleBase" id="RU000633"/>
    </source>
</evidence>
<evidence type="ECO:0000256" key="10">
    <source>
        <dbReference type="ARBA" id="ARBA00022842"/>
    </source>
</evidence>
<feature type="disulfide bond" evidence="17">
    <location>
        <begin position="32"/>
        <end position="41"/>
    </location>
</feature>
<gene>
    <name evidence="24" type="primary">ITGB7</name>
</gene>
<dbReference type="InterPro" id="IPR032695">
    <property type="entry name" value="Integrin_dom_sf"/>
</dbReference>
<dbReference type="GO" id="GO:0098609">
    <property type="term" value="P:cell-cell adhesion"/>
    <property type="evidence" value="ECO:0007669"/>
    <property type="project" value="TreeGrafter"/>
</dbReference>
<feature type="disulfide bond" evidence="17">
    <location>
        <begin position="511"/>
        <end position="540"/>
    </location>
</feature>
<feature type="domain" description="Integrin beta subunit cytoplasmic" evidence="23">
    <location>
        <begin position="703"/>
        <end position="749"/>
    </location>
</feature>
<dbReference type="Pfam" id="PF00362">
    <property type="entry name" value="Integrin_beta"/>
    <property type="match status" value="1"/>
</dbReference>
<keyword evidence="10" id="KW-0460">Magnesium</keyword>
<evidence type="ECO:0000256" key="4">
    <source>
        <dbReference type="ARBA" id="ARBA00022536"/>
    </source>
</evidence>
<dbReference type="InterPro" id="IPR033760">
    <property type="entry name" value="Integrin_beta_N"/>
</dbReference>
<organism evidence="24 25">
    <name type="scientific">Denticeps clupeoides</name>
    <name type="common">denticle herring</name>
    <dbReference type="NCBI Taxonomy" id="299321"/>
    <lineage>
        <taxon>Eukaryota</taxon>
        <taxon>Metazoa</taxon>
        <taxon>Chordata</taxon>
        <taxon>Craniata</taxon>
        <taxon>Vertebrata</taxon>
        <taxon>Euteleostomi</taxon>
        <taxon>Actinopterygii</taxon>
        <taxon>Neopterygii</taxon>
        <taxon>Teleostei</taxon>
        <taxon>Clupei</taxon>
        <taxon>Clupeiformes</taxon>
        <taxon>Denticipitoidei</taxon>
        <taxon>Denticipitidae</taxon>
        <taxon>Denticeps</taxon>
    </lineage>
</organism>
<dbReference type="Pfam" id="PF08725">
    <property type="entry name" value="Integrin_b_cyt"/>
    <property type="match status" value="1"/>
</dbReference>
<dbReference type="PANTHER" id="PTHR10082:SF36">
    <property type="entry name" value="INTEGRIN BETA-7"/>
    <property type="match status" value="1"/>
</dbReference>
<evidence type="ECO:0000256" key="12">
    <source>
        <dbReference type="ARBA" id="ARBA00022989"/>
    </source>
</evidence>
<dbReference type="PIRSF" id="PIRSF002512">
    <property type="entry name" value="Integrin_B"/>
    <property type="match status" value="1"/>
</dbReference>
<dbReference type="GeneTree" id="ENSGT01150000286983"/>
<feature type="transmembrane region" description="Helical" evidence="19">
    <location>
        <begin position="681"/>
        <end position="705"/>
    </location>
</feature>
<keyword evidence="25" id="KW-1185">Reference proteome</keyword>
<evidence type="ECO:0000256" key="13">
    <source>
        <dbReference type="ARBA" id="ARBA00023037"/>
    </source>
</evidence>
<dbReference type="PRINTS" id="PR01186">
    <property type="entry name" value="INTEGRINB"/>
</dbReference>
<feature type="domain" description="PSI" evidence="22">
    <location>
        <begin position="25"/>
        <end position="72"/>
    </location>
</feature>
<dbReference type="RefSeq" id="XP_028823020.1">
    <property type="nucleotide sequence ID" value="XM_028967187.1"/>
</dbReference>
<accession>A0AAY4CUS4</accession>
<feature type="domain" description="Integrin beta subunit VWA" evidence="21">
    <location>
        <begin position="31"/>
        <end position="451"/>
    </location>
</feature>
<feature type="disulfide bond" evidence="17">
    <location>
        <begin position="449"/>
        <end position="453"/>
    </location>
</feature>
<dbReference type="AlphaFoldDB" id="A0AAY4CUS4"/>
<feature type="disulfide bond" evidence="17">
    <location>
        <begin position="592"/>
        <end position="601"/>
    </location>
</feature>
<dbReference type="GO" id="GO:0007160">
    <property type="term" value="P:cell-matrix adhesion"/>
    <property type="evidence" value="ECO:0007669"/>
    <property type="project" value="TreeGrafter"/>
</dbReference>
<dbReference type="SUPFAM" id="SSF103575">
    <property type="entry name" value="Plexin repeat"/>
    <property type="match status" value="1"/>
</dbReference>
<dbReference type="InterPro" id="IPR014836">
    <property type="entry name" value="Integrin_bsu_cyt_dom"/>
</dbReference>